<accession>A0A8H7T2V1</accession>
<organism evidence="1 2">
    <name type="scientific">Cadophora malorum</name>
    <dbReference type="NCBI Taxonomy" id="108018"/>
    <lineage>
        <taxon>Eukaryota</taxon>
        <taxon>Fungi</taxon>
        <taxon>Dikarya</taxon>
        <taxon>Ascomycota</taxon>
        <taxon>Pezizomycotina</taxon>
        <taxon>Leotiomycetes</taxon>
        <taxon>Helotiales</taxon>
        <taxon>Ploettnerulaceae</taxon>
        <taxon>Cadophora</taxon>
    </lineage>
</organism>
<gene>
    <name evidence="1" type="ORF">IFR04_012671</name>
</gene>
<dbReference type="AlphaFoldDB" id="A0A8H7T2V1"/>
<comment type="caution">
    <text evidence="1">The sequence shown here is derived from an EMBL/GenBank/DDBJ whole genome shotgun (WGS) entry which is preliminary data.</text>
</comment>
<dbReference type="Proteomes" id="UP000664132">
    <property type="component" value="Unassembled WGS sequence"/>
</dbReference>
<evidence type="ECO:0000313" key="2">
    <source>
        <dbReference type="Proteomes" id="UP000664132"/>
    </source>
</evidence>
<dbReference type="EMBL" id="JAFJYH010000277">
    <property type="protein sequence ID" value="KAG4414184.1"/>
    <property type="molecule type" value="Genomic_DNA"/>
</dbReference>
<evidence type="ECO:0000313" key="1">
    <source>
        <dbReference type="EMBL" id="KAG4414184.1"/>
    </source>
</evidence>
<name>A0A8H7T2V1_9HELO</name>
<dbReference type="OrthoDB" id="2426273at2759"/>
<protein>
    <submittedName>
        <fullName evidence="1">Uncharacterized protein</fullName>
    </submittedName>
</protein>
<keyword evidence="2" id="KW-1185">Reference proteome</keyword>
<reference evidence="1" key="1">
    <citation type="submission" date="2021-02" db="EMBL/GenBank/DDBJ databases">
        <title>Genome sequence Cadophora malorum strain M34.</title>
        <authorList>
            <person name="Stefanovic E."/>
            <person name="Vu D."/>
            <person name="Scully C."/>
            <person name="Dijksterhuis J."/>
            <person name="Roader J."/>
            <person name="Houbraken J."/>
        </authorList>
    </citation>
    <scope>NUCLEOTIDE SEQUENCE</scope>
    <source>
        <strain evidence="1">M34</strain>
    </source>
</reference>
<proteinExistence type="predicted"/>
<sequence length="210" mass="23723">MGHRSVTVPTDEPICLATMLGLPLEGYRPYPTMLDIYRSLPVLPPDLLFLGSPKMETPGFRWAPSTFLEQDSQDFNDSPDEDTALLTEEGPRIKRSCIISENDLHFPNLNQDYLVREGADITFLFYDNEGIRGGTFSDGAIILNHTGSMFQSYIRAVLVDGLNQKGAYIFVGFRDSSWCESGLDRLKLNEPPRIVRMWRKSLDQLALAPF</sequence>